<proteinExistence type="predicted"/>
<evidence type="ECO:0008006" key="9">
    <source>
        <dbReference type="Google" id="ProtNLM"/>
    </source>
</evidence>
<dbReference type="SUPFAM" id="SSF48371">
    <property type="entry name" value="ARM repeat"/>
    <property type="match status" value="1"/>
</dbReference>
<dbReference type="SMART" id="SM00185">
    <property type="entry name" value="ARM"/>
    <property type="match status" value="5"/>
</dbReference>
<dbReference type="OrthoDB" id="26149at2759"/>
<keyword evidence="6" id="KW-0496">Mitochondrion</keyword>
<keyword evidence="5" id="KW-0256">Endoplasmic reticulum</keyword>
<gene>
    <name evidence="7" type="ORF">PHAECO_LOCUS3481</name>
</gene>
<evidence type="ECO:0000256" key="1">
    <source>
        <dbReference type="ARBA" id="ARBA00004173"/>
    </source>
</evidence>
<dbReference type="AlphaFoldDB" id="A0A9N9X1S3"/>
<keyword evidence="4" id="KW-0963">Cytoplasm</keyword>
<reference evidence="7" key="2">
    <citation type="submission" date="2022-10" db="EMBL/GenBank/DDBJ databases">
        <authorList>
            <consortium name="ENA_rothamsted_submissions"/>
            <consortium name="culmorum"/>
            <person name="King R."/>
        </authorList>
    </citation>
    <scope>NUCLEOTIDE SEQUENCE</scope>
</reference>
<dbReference type="InterPro" id="IPR011989">
    <property type="entry name" value="ARM-like"/>
</dbReference>
<dbReference type="InterPro" id="IPR040144">
    <property type="entry name" value="RAP1GDS1"/>
</dbReference>
<dbReference type="FunFam" id="1.25.10.10:FF:000369">
    <property type="entry name" value="Vimar"/>
    <property type="match status" value="1"/>
</dbReference>
<comment type="subcellular location">
    <subcellularLocation>
        <location evidence="3">Cytoplasm</location>
        <location evidence="3">Cytosol</location>
    </subcellularLocation>
    <subcellularLocation>
        <location evidence="2">Endoplasmic reticulum</location>
    </subcellularLocation>
    <subcellularLocation>
        <location evidence="1">Mitochondrion</location>
    </subcellularLocation>
</comment>
<evidence type="ECO:0000256" key="4">
    <source>
        <dbReference type="ARBA" id="ARBA00022490"/>
    </source>
</evidence>
<organism evidence="7 8">
    <name type="scientific">Phaedon cochleariae</name>
    <name type="common">Mustard beetle</name>
    <dbReference type="NCBI Taxonomy" id="80249"/>
    <lineage>
        <taxon>Eukaryota</taxon>
        <taxon>Metazoa</taxon>
        <taxon>Ecdysozoa</taxon>
        <taxon>Arthropoda</taxon>
        <taxon>Hexapoda</taxon>
        <taxon>Insecta</taxon>
        <taxon>Pterygota</taxon>
        <taxon>Neoptera</taxon>
        <taxon>Endopterygota</taxon>
        <taxon>Coleoptera</taxon>
        <taxon>Polyphaga</taxon>
        <taxon>Cucujiformia</taxon>
        <taxon>Chrysomeloidea</taxon>
        <taxon>Chrysomelidae</taxon>
        <taxon>Chrysomelinae</taxon>
        <taxon>Chrysomelini</taxon>
        <taxon>Phaedon</taxon>
    </lineage>
</organism>
<keyword evidence="8" id="KW-1185">Reference proteome</keyword>
<evidence type="ECO:0000256" key="5">
    <source>
        <dbReference type="ARBA" id="ARBA00022824"/>
    </source>
</evidence>
<dbReference type="GO" id="GO:0005829">
    <property type="term" value="C:cytosol"/>
    <property type="evidence" value="ECO:0007669"/>
    <property type="project" value="UniProtKB-SubCell"/>
</dbReference>
<evidence type="ECO:0000313" key="8">
    <source>
        <dbReference type="Proteomes" id="UP001153737"/>
    </source>
</evidence>
<accession>A0A9N9X1S3</accession>
<dbReference type="GO" id="GO:0005739">
    <property type="term" value="C:mitochondrion"/>
    <property type="evidence" value="ECO:0007669"/>
    <property type="project" value="UniProtKB-SubCell"/>
</dbReference>
<dbReference type="EMBL" id="OU896719">
    <property type="protein sequence ID" value="CAG9816384.1"/>
    <property type="molecule type" value="Genomic_DNA"/>
</dbReference>
<evidence type="ECO:0000256" key="3">
    <source>
        <dbReference type="ARBA" id="ARBA00004514"/>
    </source>
</evidence>
<evidence type="ECO:0000256" key="6">
    <source>
        <dbReference type="ARBA" id="ARBA00023128"/>
    </source>
</evidence>
<evidence type="ECO:0000313" key="7">
    <source>
        <dbReference type="EMBL" id="CAG9816384.1"/>
    </source>
</evidence>
<dbReference type="InterPro" id="IPR016024">
    <property type="entry name" value="ARM-type_fold"/>
</dbReference>
<dbReference type="InterPro" id="IPR000225">
    <property type="entry name" value="Armadillo"/>
</dbReference>
<evidence type="ECO:0000256" key="2">
    <source>
        <dbReference type="ARBA" id="ARBA00004240"/>
    </source>
</evidence>
<dbReference type="GO" id="GO:0005783">
    <property type="term" value="C:endoplasmic reticulum"/>
    <property type="evidence" value="ECO:0007669"/>
    <property type="project" value="UniProtKB-SubCell"/>
</dbReference>
<dbReference type="Gene3D" id="1.25.10.10">
    <property type="entry name" value="Leucine-rich Repeat Variant"/>
    <property type="match status" value="2"/>
</dbReference>
<dbReference type="Pfam" id="PF00514">
    <property type="entry name" value="Arm"/>
    <property type="match status" value="1"/>
</dbReference>
<sequence>MSYLLKNLTKATEDLNEQEIINNLKTLLAQEVNIKISNADVLYALLKIDKNEILLLTAELIAELAKFEQNRKQLTNEDIINKLMLLLDTKDNEVIFNIVRALGNICFENEEACNIINKQGIHIFLEILKKNPEDSPLLTKALGLLVNLFTLHEGLMKSALKNDLISTLEQLLHKYANLLNKHPSLLTILLTVLNSVENYLDEMNIPFTEGLCQDVINIFKASTIPEISVIAVEIFHGQCEKDEIKMLLAREGVCELLFELIEKYRHKVDDEDSRSILKMACDLIVVILTGDDCMYLLYNDGQGKLYKNMITWLDMSEPDLLSTGVLAIGNFARKDKHCIQMVENGIAKKLINILSKYNTSTDIADVKIQHALLSTLKNLVIPKENKGLVLKEGLIEVIYPMIKIDQFLVIFKLLGTFRMVIDGQESAALDLISRKDFIERLVYWCYNSDHLGVRGEVPRLLAWLIKHCHSTKPYEGLLDVEDSVKCIVEMISSNHAVMQNEAFYALTLLCASNDKEKINSKLMDVLVDANVGKNLNFVLTKYSEKMDRCTIDNLTCLLEQIVKSAVVCDHLKASNILAPLNKLSSNLDVDNSANKLKEIMSQLSN</sequence>
<dbReference type="Proteomes" id="UP001153737">
    <property type="component" value="Chromosome 13"/>
</dbReference>
<reference evidence="7" key="1">
    <citation type="submission" date="2022-01" db="EMBL/GenBank/DDBJ databases">
        <authorList>
            <person name="King R."/>
        </authorList>
    </citation>
    <scope>NUCLEOTIDE SEQUENCE</scope>
</reference>
<name>A0A9N9X1S3_PHACE</name>
<dbReference type="PANTHER" id="PTHR10957">
    <property type="entry name" value="RAP1 GTPASE-GDP DISSOCIATION STIMULATOR 1"/>
    <property type="match status" value="1"/>
</dbReference>
<protein>
    <recommendedName>
        <fullName evidence="9">Rap1 GTPase-GDP dissociation stimulator 1-B</fullName>
    </recommendedName>
</protein>
<dbReference type="GO" id="GO:0005085">
    <property type="term" value="F:guanyl-nucleotide exchange factor activity"/>
    <property type="evidence" value="ECO:0007669"/>
    <property type="project" value="InterPro"/>
</dbReference>